<dbReference type="InterPro" id="IPR001005">
    <property type="entry name" value="SANT/Myb"/>
</dbReference>
<dbReference type="AlphaFoldDB" id="A0A7S2UNS2"/>
<accession>A0A7S2UNS2</accession>
<reference evidence="1" key="1">
    <citation type="submission" date="2021-01" db="EMBL/GenBank/DDBJ databases">
        <authorList>
            <person name="Corre E."/>
            <person name="Pelletier E."/>
            <person name="Niang G."/>
            <person name="Scheremetjew M."/>
            <person name="Finn R."/>
            <person name="Kale V."/>
            <person name="Holt S."/>
            <person name="Cochrane G."/>
            <person name="Meng A."/>
            <person name="Brown T."/>
            <person name="Cohen L."/>
        </authorList>
    </citation>
    <scope>NUCLEOTIDE SEQUENCE</scope>
    <source>
        <strain evidence="1">CCMP2084</strain>
    </source>
</reference>
<dbReference type="EMBL" id="HBHQ01023493">
    <property type="protein sequence ID" value="CAD9824047.1"/>
    <property type="molecule type" value="Transcribed_RNA"/>
</dbReference>
<organism evidence="1">
    <name type="scientific">Attheya septentrionalis</name>
    <dbReference type="NCBI Taxonomy" id="420275"/>
    <lineage>
        <taxon>Eukaryota</taxon>
        <taxon>Sar</taxon>
        <taxon>Stramenopiles</taxon>
        <taxon>Ochrophyta</taxon>
        <taxon>Bacillariophyta</taxon>
        <taxon>Coscinodiscophyceae</taxon>
        <taxon>Chaetocerotophycidae</taxon>
        <taxon>Chaetocerotales</taxon>
        <taxon>Attheyaceae</taxon>
        <taxon>Attheya</taxon>
    </lineage>
</organism>
<proteinExistence type="predicted"/>
<name>A0A7S2UNS2_9STRA</name>
<protein>
    <submittedName>
        <fullName evidence="1">Uncharacterized protein</fullName>
    </submittedName>
</protein>
<sequence>MPPSMSDANGLHNEQVYESTEAAAAASVAEEQTSYQRTQQMLHGLSQQHEQFVAALERHGGRFLPGQEGGYTEWDRIAWDLEWTREEVKVYAYSYMMALRSHRDSDTDTDNLANVGAAGNGTASVSMDRVPVHGVLPDDWTLEERVLFDTLLARYLPANAVETRENPLDGSYEWEEQVAAMIPTRSTMEVRLRYRRFYSQRLFRSFQSNKK</sequence>
<evidence type="ECO:0000313" key="1">
    <source>
        <dbReference type="EMBL" id="CAD9824047.1"/>
    </source>
</evidence>
<gene>
    <name evidence="1" type="ORF">ASEP1449_LOCUS15881</name>
</gene>
<dbReference type="Gene3D" id="1.10.10.60">
    <property type="entry name" value="Homeodomain-like"/>
    <property type="match status" value="1"/>
</dbReference>
<dbReference type="CDD" id="cd00167">
    <property type="entry name" value="SANT"/>
    <property type="match status" value="1"/>
</dbReference>